<proteinExistence type="predicted"/>
<dbReference type="Proteomes" id="UP001283361">
    <property type="component" value="Unassembled WGS sequence"/>
</dbReference>
<accession>A0AAE1DEY4</accession>
<dbReference type="AlphaFoldDB" id="A0AAE1DEY4"/>
<evidence type="ECO:0000313" key="2">
    <source>
        <dbReference type="Proteomes" id="UP001283361"/>
    </source>
</evidence>
<name>A0AAE1DEY4_9GAST</name>
<comment type="caution">
    <text evidence="1">The sequence shown here is derived from an EMBL/GenBank/DDBJ whole genome shotgun (WGS) entry which is preliminary data.</text>
</comment>
<reference evidence="1" key="1">
    <citation type="journal article" date="2023" name="G3 (Bethesda)">
        <title>A reference genome for the long-term kleptoplast-retaining sea slug Elysia crispata morphotype clarki.</title>
        <authorList>
            <person name="Eastman K.E."/>
            <person name="Pendleton A.L."/>
            <person name="Shaikh M.A."/>
            <person name="Suttiyut T."/>
            <person name="Ogas R."/>
            <person name="Tomko P."/>
            <person name="Gavelis G."/>
            <person name="Widhalm J.R."/>
            <person name="Wisecaver J.H."/>
        </authorList>
    </citation>
    <scope>NUCLEOTIDE SEQUENCE</scope>
    <source>
        <strain evidence="1">ECLA1</strain>
    </source>
</reference>
<keyword evidence="2" id="KW-1185">Reference proteome</keyword>
<organism evidence="1 2">
    <name type="scientific">Elysia crispata</name>
    <name type="common">lettuce slug</name>
    <dbReference type="NCBI Taxonomy" id="231223"/>
    <lineage>
        <taxon>Eukaryota</taxon>
        <taxon>Metazoa</taxon>
        <taxon>Spiralia</taxon>
        <taxon>Lophotrochozoa</taxon>
        <taxon>Mollusca</taxon>
        <taxon>Gastropoda</taxon>
        <taxon>Heterobranchia</taxon>
        <taxon>Euthyneura</taxon>
        <taxon>Panpulmonata</taxon>
        <taxon>Sacoglossa</taxon>
        <taxon>Placobranchoidea</taxon>
        <taxon>Plakobranchidae</taxon>
        <taxon>Elysia</taxon>
    </lineage>
</organism>
<dbReference type="EMBL" id="JAWDGP010004065">
    <property type="protein sequence ID" value="KAK3768209.1"/>
    <property type="molecule type" value="Genomic_DNA"/>
</dbReference>
<protein>
    <submittedName>
        <fullName evidence="1">Uncharacterized protein</fullName>
    </submittedName>
</protein>
<sequence length="128" mass="13965">MCSCIRFLLAHVNTSRRVHSEASTALTHHLPDLDLACSHRGLGVAGTSGLCCCQNRESTCAHAHDLAPCHIWHTGIAQIDTILNPLNLPVLKLLQNYARHGIDKRKEGRVPLGISNSIGQEEEEERGG</sequence>
<evidence type="ECO:0000313" key="1">
    <source>
        <dbReference type="EMBL" id="KAK3768209.1"/>
    </source>
</evidence>
<gene>
    <name evidence="1" type="ORF">RRG08_031742</name>
</gene>